<reference evidence="9" key="2">
    <citation type="submission" date="2017-02" db="UniProtKB">
        <authorList>
            <consortium name="WormBaseParasite"/>
        </authorList>
    </citation>
    <scope>IDENTIFICATION</scope>
</reference>
<dbReference type="InterPro" id="IPR020084">
    <property type="entry name" value="NUDIX_hydrolase_CS"/>
</dbReference>
<dbReference type="SUPFAM" id="SSF55811">
    <property type="entry name" value="Nudix"/>
    <property type="match status" value="1"/>
</dbReference>
<organism evidence="8 9">
    <name type="scientific">Angiostrongylus cantonensis</name>
    <name type="common">Rat lungworm</name>
    <dbReference type="NCBI Taxonomy" id="6313"/>
    <lineage>
        <taxon>Eukaryota</taxon>
        <taxon>Metazoa</taxon>
        <taxon>Ecdysozoa</taxon>
        <taxon>Nematoda</taxon>
        <taxon>Chromadorea</taxon>
        <taxon>Rhabditida</taxon>
        <taxon>Rhabditina</taxon>
        <taxon>Rhabditomorpha</taxon>
        <taxon>Strongyloidea</taxon>
        <taxon>Metastrongylidae</taxon>
        <taxon>Angiostrongylus</taxon>
    </lineage>
</organism>
<dbReference type="AlphaFoldDB" id="A0A0K0DH71"/>
<keyword evidence="3" id="KW-0479">Metal-binding</keyword>
<evidence type="ECO:0000256" key="3">
    <source>
        <dbReference type="ARBA" id="ARBA00022723"/>
    </source>
</evidence>
<comment type="cofactor">
    <cofactor evidence="1">
        <name>Mn(2+)</name>
        <dbReference type="ChEBI" id="CHEBI:29035"/>
    </cofactor>
</comment>
<accession>A0A0K0DH71</accession>
<evidence type="ECO:0000313" key="9">
    <source>
        <dbReference type="WBParaSite" id="ACAC_0001050501-mRNA-1"/>
    </source>
</evidence>
<dbReference type="PROSITE" id="PS00893">
    <property type="entry name" value="NUDIX_BOX"/>
    <property type="match status" value="1"/>
</dbReference>
<evidence type="ECO:0000259" key="7">
    <source>
        <dbReference type="PROSITE" id="PS51462"/>
    </source>
</evidence>
<comment type="cofactor">
    <cofactor evidence="2">
        <name>Mg(2+)</name>
        <dbReference type="ChEBI" id="CHEBI:18420"/>
    </cofactor>
</comment>
<dbReference type="InterPro" id="IPR000086">
    <property type="entry name" value="NUDIX_hydrolase_dom"/>
</dbReference>
<dbReference type="PROSITE" id="PS51462">
    <property type="entry name" value="NUDIX"/>
    <property type="match status" value="1"/>
</dbReference>
<reference evidence="8" key="1">
    <citation type="submission" date="2012-09" db="EMBL/GenBank/DDBJ databases">
        <authorList>
            <person name="Martin A.A."/>
        </authorList>
    </citation>
    <scope>NUCLEOTIDE SEQUENCE</scope>
</reference>
<dbReference type="Proteomes" id="UP000035642">
    <property type="component" value="Unassembled WGS sequence"/>
</dbReference>
<feature type="domain" description="Nudix hydrolase" evidence="7">
    <location>
        <begin position="24"/>
        <end position="156"/>
    </location>
</feature>
<dbReference type="InterPro" id="IPR015797">
    <property type="entry name" value="NUDIX_hydrolase-like_dom_sf"/>
</dbReference>
<dbReference type="InterPro" id="IPR045121">
    <property type="entry name" value="CoAse"/>
</dbReference>
<evidence type="ECO:0000313" key="8">
    <source>
        <dbReference type="Proteomes" id="UP000035642"/>
    </source>
</evidence>
<dbReference type="GO" id="GO:0010945">
    <property type="term" value="F:coenzyme A diphosphatase activity"/>
    <property type="evidence" value="ECO:0007669"/>
    <property type="project" value="InterPro"/>
</dbReference>
<dbReference type="Gene3D" id="3.90.79.10">
    <property type="entry name" value="Nucleoside Triphosphate Pyrophosphohydrolase"/>
    <property type="match status" value="1"/>
</dbReference>
<dbReference type="GO" id="GO:0046872">
    <property type="term" value="F:metal ion binding"/>
    <property type="evidence" value="ECO:0007669"/>
    <property type="project" value="UniProtKB-KW"/>
</dbReference>
<dbReference type="Pfam" id="PF00293">
    <property type="entry name" value="NUDIX"/>
    <property type="match status" value="1"/>
</dbReference>
<dbReference type="GO" id="GO:0015938">
    <property type="term" value="P:coenzyme A catabolic process"/>
    <property type="evidence" value="ECO:0007669"/>
    <property type="project" value="TreeGrafter"/>
</dbReference>
<dbReference type="CDD" id="cd03426">
    <property type="entry name" value="NUDIX_CoAse_Nudt7"/>
    <property type="match status" value="1"/>
</dbReference>
<sequence>MSEQECDRLRSLLRLSFEPTMPDGRQDAGVLILLDGTPSNYSVLLCLRSQELRRHPGEVCLPGGMRENSENMQETAIREAEEEVGLKPEDFVFLGSLPSFLTRSGILLHPSVALLRRPFLPQLNVREVQRTFWISLERFLDDSSHTSFDIDHNYTVHSFMVRKLFTEFETQKLLLENMDKHVDAEILAQLGTTCELRVRDYPFRGSRAIRRTYRNPCFPFLSATFLLDRSAIMRKRE</sequence>
<name>A0A0K0DH71_ANGCA</name>
<dbReference type="PANTHER" id="PTHR12992">
    <property type="entry name" value="NUDIX HYDROLASE"/>
    <property type="match status" value="1"/>
</dbReference>
<evidence type="ECO:0000256" key="6">
    <source>
        <dbReference type="ARBA" id="ARBA00023211"/>
    </source>
</evidence>
<evidence type="ECO:0000256" key="5">
    <source>
        <dbReference type="ARBA" id="ARBA00022842"/>
    </source>
</evidence>
<proteinExistence type="predicted"/>
<dbReference type="PANTHER" id="PTHR12992:SF24">
    <property type="entry name" value="PEROXISOMAL COENZYME A DIPHOSPHATASE NUDT7"/>
    <property type="match status" value="1"/>
</dbReference>
<protein>
    <submittedName>
        <fullName evidence="9">Nudix hydrolase domain-containing protein</fullName>
    </submittedName>
</protein>
<keyword evidence="4" id="KW-0378">Hydrolase</keyword>
<dbReference type="WBParaSite" id="ACAC_0001050501-mRNA-1">
    <property type="protein sequence ID" value="ACAC_0001050501-mRNA-1"/>
    <property type="gene ID" value="ACAC_0001050501"/>
</dbReference>
<keyword evidence="8" id="KW-1185">Reference proteome</keyword>
<evidence type="ECO:0000256" key="1">
    <source>
        <dbReference type="ARBA" id="ARBA00001936"/>
    </source>
</evidence>
<evidence type="ECO:0000256" key="4">
    <source>
        <dbReference type="ARBA" id="ARBA00022801"/>
    </source>
</evidence>
<keyword evidence="6" id="KW-0464">Manganese</keyword>
<dbReference type="STRING" id="6313.A0A0K0DH71"/>
<keyword evidence="5" id="KW-0460">Magnesium</keyword>
<evidence type="ECO:0000256" key="2">
    <source>
        <dbReference type="ARBA" id="ARBA00001946"/>
    </source>
</evidence>